<proteinExistence type="predicted"/>
<dbReference type="EMBL" id="JAGVWF010000025">
    <property type="protein sequence ID" value="MBS3059138.1"/>
    <property type="molecule type" value="Genomic_DNA"/>
</dbReference>
<dbReference type="AlphaFoldDB" id="A0A7J4IRQ0"/>
<evidence type="ECO:0000256" key="1">
    <source>
        <dbReference type="SAM" id="Phobius"/>
    </source>
</evidence>
<evidence type="ECO:0000313" key="3">
    <source>
        <dbReference type="EMBL" id="MBS3059138.1"/>
    </source>
</evidence>
<reference evidence="3" key="3">
    <citation type="submission" date="2021-05" db="EMBL/GenBank/DDBJ databases">
        <title>Protein family content uncovers lineage relationships and bacterial pathway maintenance mechanisms in DPANN archaea.</title>
        <authorList>
            <person name="Castelle C.J."/>
            <person name="Meheust R."/>
            <person name="Jaffe A.L."/>
            <person name="Seitz K."/>
            <person name="Gong X."/>
            <person name="Baker B.J."/>
            <person name="Banfield J.F."/>
        </authorList>
    </citation>
    <scope>NUCLEOTIDE SEQUENCE</scope>
    <source>
        <strain evidence="3">RIFCSPHIGHO2_01_FULL_GW2011_AR10_43_9</strain>
    </source>
</reference>
<dbReference type="Proteomes" id="UP000577419">
    <property type="component" value="Unassembled WGS sequence"/>
</dbReference>
<evidence type="ECO:0000313" key="4">
    <source>
        <dbReference type="Proteomes" id="UP000577419"/>
    </source>
</evidence>
<dbReference type="EMBL" id="DUFG01000013">
    <property type="protein sequence ID" value="HIH08178.1"/>
    <property type="molecule type" value="Genomic_DNA"/>
</dbReference>
<feature type="transmembrane region" description="Helical" evidence="1">
    <location>
        <begin position="12"/>
        <end position="29"/>
    </location>
</feature>
<keyword evidence="1" id="KW-0812">Transmembrane</keyword>
<gene>
    <name evidence="2" type="ORF">HA237_02280</name>
    <name evidence="3" type="ORF">J4224_01795</name>
</gene>
<organism evidence="2 4">
    <name type="scientific">Candidatus Iainarchaeum sp</name>
    <dbReference type="NCBI Taxonomy" id="3101447"/>
    <lineage>
        <taxon>Archaea</taxon>
        <taxon>Candidatus Iainarchaeota</taxon>
        <taxon>Candidatus Iainarchaeia</taxon>
        <taxon>Candidatus Iainarchaeales</taxon>
        <taxon>Candidatus Iainarchaeaceae</taxon>
        <taxon>Candidatus Iainarchaeum</taxon>
    </lineage>
</organism>
<dbReference type="Proteomes" id="UP000683213">
    <property type="component" value="Unassembled WGS sequence"/>
</dbReference>
<reference evidence="3" key="2">
    <citation type="submission" date="2021-03" db="EMBL/GenBank/DDBJ databases">
        <authorList>
            <person name="Jaffe A."/>
        </authorList>
    </citation>
    <scope>NUCLEOTIDE SEQUENCE</scope>
    <source>
        <strain evidence="3">RIFCSPHIGHO2_01_FULL_GW2011_AR10_43_9</strain>
    </source>
</reference>
<reference evidence="2" key="1">
    <citation type="journal article" date="2020" name="bioRxiv">
        <title>A rank-normalized archaeal taxonomy based on genome phylogeny resolves widespread incomplete and uneven classifications.</title>
        <authorList>
            <person name="Rinke C."/>
            <person name="Chuvochina M."/>
            <person name="Mussig A.J."/>
            <person name="Chaumeil P.-A."/>
            <person name="Waite D.W."/>
            <person name="Whitman W.B."/>
            <person name="Parks D.H."/>
            <person name="Hugenholtz P."/>
        </authorList>
    </citation>
    <scope>NUCLEOTIDE SEQUENCE</scope>
    <source>
        <strain evidence="2">UBA10011</strain>
    </source>
</reference>
<comment type="caution">
    <text evidence="2">The sequence shown here is derived from an EMBL/GenBank/DDBJ whole genome shotgun (WGS) entry which is preliminary data.</text>
</comment>
<sequence length="221" mass="24140">MNKNGQIFSLDFIISVILAVLAIGLILNFSELTVQNMKENEIFEELQIVGETASDLLVSNPDIVCKLVENDNGTPDDPDDDVSILFMQNCVTAVSRNDVPPGQWRSPYGYYEGGWWTAPGQADRFAKVIRKEDLGIPADYDCELTISGGALNPSSLVVPVIGCNSFSSGTEDIYSIERKLVYYNTEGNGKNLKRADFENCISGAGSCPLEEAGATIKVWRA</sequence>
<name>A0A7J4IRQ0_9ARCH</name>
<keyword evidence="1" id="KW-1133">Transmembrane helix</keyword>
<accession>A0A7J4IRQ0</accession>
<evidence type="ECO:0000313" key="2">
    <source>
        <dbReference type="EMBL" id="HIH08178.1"/>
    </source>
</evidence>
<protein>
    <submittedName>
        <fullName evidence="2">Uncharacterized protein</fullName>
    </submittedName>
</protein>
<keyword evidence="1" id="KW-0472">Membrane</keyword>